<feature type="compositionally biased region" description="Basic and acidic residues" evidence="1">
    <location>
        <begin position="111"/>
        <end position="120"/>
    </location>
</feature>
<gene>
    <name evidence="2" type="ORF">M011DRAFT_472187</name>
</gene>
<evidence type="ECO:0000256" key="1">
    <source>
        <dbReference type="SAM" id="MobiDB-lite"/>
    </source>
</evidence>
<organism evidence="2 3">
    <name type="scientific">Sporormia fimetaria CBS 119925</name>
    <dbReference type="NCBI Taxonomy" id="1340428"/>
    <lineage>
        <taxon>Eukaryota</taxon>
        <taxon>Fungi</taxon>
        <taxon>Dikarya</taxon>
        <taxon>Ascomycota</taxon>
        <taxon>Pezizomycotina</taxon>
        <taxon>Dothideomycetes</taxon>
        <taxon>Pleosporomycetidae</taxon>
        <taxon>Pleosporales</taxon>
        <taxon>Sporormiaceae</taxon>
        <taxon>Sporormia</taxon>
    </lineage>
</organism>
<dbReference type="AlphaFoldDB" id="A0A6A6UW35"/>
<feature type="region of interest" description="Disordered" evidence="1">
    <location>
        <begin position="108"/>
        <end position="128"/>
    </location>
</feature>
<evidence type="ECO:0000313" key="2">
    <source>
        <dbReference type="EMBL" id="KAF2742468.1"/>
    </source>
</evidence>
<reference evidence="2" key="1">
    <citation type="journal article" date="2020" name="Stud. Mycol.">
        <title>101 Dothideomycetes genomes: a test case for predicting lifestyles and emergence of pathogens.</title>
        <authorList>
            <person name="Haridas S."/>
            <person name="Albert R."/>
            <person name="Binder M."/>
            <person name="Bloem J."/>
            <person name="Labutti K."/>
            <person name="Salamov A."/>
            <person name="Andreopoulos B."/>
            <person name="Baker S."/>
            <person name="Barry K."/>
            <person name="Bills G."/>
            <person name="Bluhm B."/>
            <person name="Cannon C."/>
            <person name="Castanera R."/>
            <person name="Culley D."/>
            <person name="Daum C."/>
            <person name="Ezra D."/>
            <person name="Gonzalez J."/>
            <person name="Henrissat B."/>
            <person name="Kuo A."/>
            <person name="Liang C."/>
            <person name="Lipzen A."/>
            <person name="Lutzoni F."/>
            <person name="Magnuson J."/>
            <person name="Mondo S."/>
            <person name="Nolan M."/>
            <person name="Ohm R."/>
            <person name="Pangilinan J."/>
            <person name="Park H.-J."/>
            <person name="Ramirez L."/>
            <person name="Alfaro M."/>
            <person name="Sun H."/>
            <person name="Tritt A."/>
            <person name="Yoshinaga Y."/>
            <person name="Zwiers L.-H."/>
            <person name="Turgeon B."/>
            <person name="Goodwin S."/>
            <person name="Spatafora J."/>
            <person name="Crous P."/>
            <person name="Grigoriev I."/>
        </authorList>
    </citation>
    <scope>NUCLEOTIDE SEQUENCE</scope>
    <source>
        <strain evidence="2">CBS 119925</strain>
    </source>
</reference>
<name>A0A6A6UW35_9PLEO</name>
<keyword evidence="3" id="KW-1185">Reference proteome</keyword>
<dbReference type="EMBL" id="MU006608">
    <property type="protein sequence ID" value="KAF2742468.1"/>
    <property type="molecule type" value="Genomic_DNA"/>
</dbReference>
<accession>A0A6A6UW35</accession>
<evidence type="ECO:0000313" key="3">
    <source>
        <dbReference type="Proteomes" id="UP000799440"/>
    </source>
</evidence>
<proteinExistence type="predicted"/>
<feature type="compositionally biased region" description="Basic and acidic residues" evidence="1">
    <location>
        <begin position="32"/>
        <end position="50"/>
    </location>
</feature>
<protein>
    <submittedName>
        <fullName evidence="2">Uncharacterized protein</fullName>
    </submittedName>
</protein>
<dbReference type="Proteomes" id="UP000799440">
    <property type="component" value="Unassembled WGS sequence"/>
</dbReference>
<feature type="region of interest" description="Disordered" evidence="1">
    <location>
        <begin position="32"/>
        <end position="61"/>
    </location>
</feature>
<sequence length="128" mass="14209">MRRRDSVGAEDGGFKSVHPAGSMYMAQVISLAKRESSRENEPRCAVRNRPEPPWSSPISPRSVRHEFRVQRSIDDISPRLQSIAVAICKLRRAGTAVCLTTSRYSPLVTSTDEKHPDASLEKVPSAHV</sequence>